<keyword evidence="1" id="KW-0472">Membrane</keyword>
<keyword evidence="1" id="KW-1133">Transmembrane helix</keyword>
<accession>A0A9E6MYW1</accession>
<name>A0A9E6MYW1_9PROT</name>
<evidence type="ECO:0000256" key="1">
    <source>
        <dbReference type="SAM" id="Phobius"/>
    </source>
</evidence>
<keyword evidence="1" id="KW-0812">Transmembrane</keyword>
<gene>
    <name evidence="2" type="ORF">JZL65_01480</name>
</gene>
<organism evidence="2 3">
    <name type="scientific">Ferrovum myxofaciens</name>
    <dbReference type="NCBI Taxonomy" id="416213"/>
    <lineage>
        <taxon>Bacteria</taxon>
        <taxon>Pseudomonadati</taxon>
        <taxon>Pseudomonadota</taxon>
        <taxon>Betaproteobacteria</taxon>
        <taxon>Ferrovales</taxon>
        <taxon>Ferrovaceae</taxon>
        <taxon>Ferrovum</taxon>
    </lineage>
</organism>
<proteinExistence type="predicted"/>
<dbReference type="Proteomes" id="UP000683551">
    <property type="component" value="Chromosome"/>
</dbReference>
<feature type="transmembrane region" description="Helical" evidence="1">
    <location>
        <begin position="57"/>
        <end position="80"/>
    </location>
</feature>
<reference evidence="2" key="1">
    <citation type="submission" date="2021-02" db="EMBL/GenBank/DDBJ databases">
        <title>Comparative genomics of Ferrovum myxofaciens strains, predominant extremophile bacteria forming large biofilm stalactites in acid mine ecosystems.</title>
        <authorList>
            <person name="Burkartova K."/>
            <person name="Ridl J."/>
            <person name="Pajer P."/>
            <person name="Falteisek L."/>
        </authorList>
    </citation>
    <scope>NUCLEOTIDE SEQUENCE</scope>
    <source>
        <strain evidence="2">MI1III</strain>
    </source>
</reference>
<feature type="transmembrane region" description="Helical" evidence="1">
    <location>
        <begin position="86"/>
        <end position="110"/>
    </location>
</feature>
<feature type="transmembrane region" description="Helical" evidence="1">
    <location>
        <begin position="6"/>
        <end position="30"/>
    </location>
</feature>
<dbReference type="AlphaFoldDB" id="A0A9E6MYW1"/>
<evidence type="ECO:0000313" key="2">
    <source>
        <dbReference type="EMBL" id="QWY77786.1"/>
    </source>
</evidence>
<dbReference type="RefSeq" id="WP_273145235.1">
    <property type="nucleotide sequence ID" value="NZ_CP071137.1"/>
</dbReference>
<evidence type="ECO:0000313" key="3">
    <source>
        <dbReference type="Proteomes" id="UP000683551"/>
    </source>
</evidence>
<sequence>MFKNIVVVSVGFLFAASLMFSGAVDFFSFVETHGGFRHLSNLSDAMLKSNQGLSANLGSVQLIVFVLTCLGFGLFLSAMLFRLIEIAFWLIAETFYLLTELILALFYFGFRQAKRIIFSECTSVGGKSDH</sequence>
<protein>
    <submittedName>
        <fullName evidence="2">Uncharacterized protein</fullName>
    </submittedName>
</protein>
<dbReference type="EMBL" id="CP071137">
    <property type="protein sequence ID" value="QWY77786.1"/>
    <property type="molecule type" value="Genomic_DNA"/>
</dbReference>